<accession>A0ABU1AIN0</accession>
<feature type="domain" description="Fibronectin type-III" evidence="2">
    <location>
        <begin position="492"/>
        <end position="582"/>
    </location>
</feature>
<dbReference type="InterPro" id="IPR013783">
    <property type="entry name" value="Ig-like_fold"/>
</dbReference>
<evidence type="ECO:0000256" key="1">
    <source>
        <dbReference type="SAM" id="MobiDB-lite"/>
    </source>
</evidence>
<evidence type="ECO:0000313" key="3">
    <source>
        <dbReference type="EMBL" id="MDQ8193735.1"/>
    </source>
</evidence>
<feature type="region of interest" description="Disordered" evidence="1">
    <location>
        <begin position="590"/>
        <end position="609"/>
    </location>
</feature>
<dbReference type="RefSeq" id="WP_308984219.1">
    <property type="nucleotide sequence ID" value="NZ_JARXIC010000005.1"/>
</dbReference>
<dbReference type="InterPro" id="IPR008979">
    <property type="entry name" value="Galactose-bd-like_sf"/>
</dbReference>
<dbReference type="Pfam" id="PF00082">
    <property type="entry name" value="Peptidase_S8"/>
    <property type="match status" value="1"/>
</dbReference>
<protein>
    <submittedName>
        <fullName evidence="3">S8 family serine peptidase</fullName>
    </submittedName>
</protein>
<dbReference type="InterPro" id="IPR003961">
    <property type="entry name" value="FN3_dom"/>
</dbReference>
<comment type="caution">
    <text evidence="3">The sequence shown here is derived from an EMBL/GenBank/DDBJ whole genome shotgun (WGS) entry which is preliminary data.</text>
</comment>
<reference evidence="3 4" key="1">
    <citation type="submission" date="2023-04" db="EMBL/GenBank/DDBJ databases">
        <title>A novel bacteria isolated from coastal sediment.</title>
        <authorList>
            <person name="Liu X.-J."/>
            <person name="Du Z.-J."/>
        </authorList>
    </citation>
    <scope>NUCLEOTIDE SEQUENCE [LARGE SCALE GENOMIC DNA]</scope>
    <source>
        <strain evidence="3 4">SDUM461004</strain>
    </source>
</reference>
<gene>
    <name evidence="3" type="ORF">QEH59_04830</name>
</gene>
<sequence>MRTRHFILGTSLLLIAQLQASYLDDIGLTTLRARDASLDGSGVTVAQVEASTGGGAWQTDPSNMGLDSSLFNYFTTDTDDTDGSNSEYPDGMDFSSSLESSHANTVGGNFFGNSSGVAPGVSAIQVFSASYFYYDGKTDENENDVSTSIIANLTNIEAKVVNQSFVYTDEANTPTEYLAVDANYDIYASLYDTLFVNGVGNTTGSPPSPATMYNGIAVGLISGSSSIGPTTEGRSKPDIVAPSNLTSYATPYVAGAATLLVQAGNNDAGGTGTASDATDIRTLKALLLNGAVKTSDWEQIDDEPLDRNHGAGVVNINNAHLQLTAGQYTETVSDTASDSGDTHLPSSSITTTVGSNMGWNLSTLTNASSGLGPFQTYSDATDDYYFECDAADASSFKLTATLVWNRNAVSRPNSYIFYDLNNLDLFLYKEGTSGYELVASSVSTVDNVEHLYQLDLEPGRYVLQVYKPGDGSATANETYALAFNFEAGAPLAASDASATPLSSSAIQLNWSDNAERETGYRIERRIAGGSYSSLNTLDADTETYTDSSCAAGTTYEYQIIAYNDNGDAAPAEASATTHSEQEAWRLSYFGSTSNSGDGADDADPDLDGLSNLIEFATGSDPQSSSPNPISTDLLASDQQFSFTWRSNSGYDYSIGYSEDLNNGFTYYSSSALESELISELELIDTETIDSEFETLTYGITDSVSSNQVFIRLQIE</sequence>
<organism evidence="3 4">
    <name type="scientific">Thalassobacterium sedimentorum</name>
    <dbReference type="NCBI Taxonomy" id="3041258"/>
    <lineage>
        <taxon>Bacteria</taxon>
        <taxon>Pseudomonadati</taxon>
        <taxon>Verrucomicrobiota</taxon>
        <taxon>Opitutia</taxon>
        <taxon>Puniceicoccales</taxon>
        <taxon>Coraliomargaritaceae</taxon>
        <taxon>Thalassobacterium</taxon>
    </lineage>
</organism>
<dbReference type="InterPro" id="IPR036852">
    <property type="entry name" value="Peptidase_S8/S53_dom_sf"/>
</dbReference>
<evidence type="ECO:0000313" key="4">
    <source>
        <dbReference type="Proteomes" id="UP001243717"/>
    </source>
</evidence>
<dbReference type="PROSITE" id="PS50853">
    <property type="entry name" value="FN3"/>
    <property type="match status" value="1"/>
</dbReference>
<evidence type="ECO:0000259" key="2">
    <source>
        <dbReference type="PROSITE" id="PS50853"/>
    </source>
</evidence>
<dbReference type="SUPFAM" id="SSF49265">
    <property type="entry name" value="Fibronectin type III"/>
    <property type="match status" value="1"/>
</dbReference>
<dbReference type="SMART" id="SM00060">
    <property type="entry name" value="FN3"/>
    <property type="match status" value="1"/>
</dbReference>
<dbReference type="SUPFAM" id="SSF52743">
    <property type="entry name" value="Subtilisin-like"/>
    <property type="match status" value="1"/>
</dbReference>
<keyword evidence="4" id="KW-1185">Reference proteome</keyword>
<dbReference type="InterPro" id="IPR036116">
    <property type="entry name" value="FN3_sf"/>
</dbReference>
<dbReference type="InterPro" id="IPR000209">
    <property type="entry name" value="Peptidase_S8/S53_dom"/>
</dbReference>
<dbReference type="Gene3D" id="2.60.40.10">
    <property type="entry name" value="Immunoglobulins"/>
    <property type="match status" value="1"/>
</dbReference>
<proteinExistence type="predicted"/>
<dbReference type="SUPFAM" id="SSF49785">
    <property type="entry name" value="Galactose-binding domain-like"/>
    <property type="match status" value="1"/>
</dbReference>
<dbReference type="Proteomes" id="UP001243717">
    <property type="component" value="Unassembled WGS sequence"/>
</dbReference>
<dbReference type="Pfam" id="PF00041">
    <property type="entry name" value="fn3"/>
    <property type="match status" value="1"/>
</dbReference>
<dbReference type="Gene3D" id="3.40.50.200">
    <property type="entry name" value="Peptidase S8/S53 domain"/>
    <property type="match status" value="1"/>
</dbReference>
<dbReference type="EMBL" id="JARXIC010000005">
    <property type="protein sequence ID" value="MDQ8193735.1"/>
    <property type="molecule type" value="Genomic_DNA"/>
</dbReference>
<name>A0ABU1AIN0_9BACT</name>
<dbReference type="CDD" id="cd00063">
    <property type="entry name" value="FN3"/>
    <property type="match status" value="1"/>
</dbReference>